<protein>
    <submittedName>
        <fullName evidence="1">Archaeal PaREP1/PaREP8 family</fullName>
    </submittedName>
</protein>
<sequence>MEFPVLSKPWRDLEKYREARLREAQVEINLALEFLEDGLIRNAAGKAFQAWKAYLAARLAEKREALKELYPGSRRIRVGDEEVEVEDVDVVIALVPTTHMIKLSAIVGGDAVEFTSLALDLHRYQYNGPDPEGFFSDVPDDRTAALLICRMASRLAGGTDLFQRVCGVFKDKAL</sequence>
<dbReference type="Pfam" id="PF05942">
    <property type="entry name" value="PaREP1"/>
    <property type="match status" value="1"/>
</dbReference>
<dbReference type="HOGENOM" id="CLU_118419_1_0_2"/>
<evidence type="ECO:0000313" key="1">
    <source>
        <dbReference type="EMBL" id="AFA39689.1"/>
    </source>
</evidence>
<dbReference type="EMBL" id="CP003316">
    <property type="protein sequence ID" value="AFA39689.1"/>
    <property type="molecule type" value="Genomic_DNA"/>
</dbReference>
<dbReference type="Proteomes" id="UP000009062">
    <property type="component" value="Chromosome"/>
</dbReference>
<dbReference type="AlphaFoldDB" id="H6QAR3"/>
<accession>H6QAR3</accession>
<dbReference type="InterPro" id="IPR010268">
    <property type="entry name" value="PaREP1"/>
</dbReference>
<dbReference type="KEGG" id="pog:Pogu_1662"/>
<dbReference type="eggNOG" id="arCOG03708">
    <property type="taxonomic scope" value="Archaea"/>
</dbReference>
<keyword evidence="2" id="KW-1185">Reference proteome</keyword>
<gene>
    <name evidence="1" type="ordered locus">Pogu_1662</name>
</gene>
<proteinExistence type="predicted"/>
<evidence type="ECO:0000313" key="2">
    <source>
        <dbReference type="Proteomes" id="UP000009062"/>
    </source>
</evidence>
<reference evidence="1 2" key="1">
    <citation type="journal article" date="2012" name="Stand. Genomic Sci.">
        <title>Complete genome sequence of Pyrobaculum oguniense.</title>
        <authorList>
            <person name="Bernick D.L."/>
            <person name="Karplus K."/>
            <person name="Lui L.M."/>
            <person name="Coker J.K."/>
            <person name="Murphy J.N."/>
            <person name="Chan P.P."/>
            <person name="Cozen A.E."/>
            <person name="Lowe T.M."/>
        </authorList>
    </citation>
    <scope>NUCLEOTIDE SEQUENCE [LARGE SCALE GENOMIC DNA]</scope>
    <source>
        <strain evidence="1 2">TE7</strain>
    </source>
</reference>
<organism evidence="1 2">
    <name type="scientific">Pyrobaculum oguniense (strain DSM 13380 / JCM 10595 / TE7)</name>
    <dbReference type="NCBI Taxonomy" id="698757"/>
    <lineage>
        <taxon>Archaea</taxon>
        <taxon>Thermoproteota</taxon>
        <taxon>Thermoprotei</taxon>
        <taxon>Thermoproteales</taxon>
        <taxon>Thermoproteaceae</taxon>
        <taxon>Pyrobaculum</taxon>
    </lineage>
</organism>
<name>H6QAR3_PYROT</name>